<keyword evidence="11" id="KW-1185">Reference proteome</keyword>
<dbReference type="SMART" id="SM00837">
    <property type="entry name" value="DPBB_1"/>
    <property type="match status" value="1"/>
</dbReference>
<dbReference type="InterPro" id="IPR007112">
    <property type="entry name" value="Expansin/allergen_DPBB_dom"/>
</dbReference>
<dbReference type="Proteomes" id="UP001231189">
    <property type="component" value="Unassembled WGS sequence"/>
</dbReference>
<reference evidence="10" key="1">
    <citation type="submission" date="2023-07" db="EMBL/GenBank/DDBJ databases">
        <title>A chromosome-level genome assembly of Lolium multiflorum.</title>
        <authorList>
            <person name="Chen Y."/>
            <person name="Copetti D."/>
            <person name="Kolliker R."/>
            <person name="Studer B."/>
        </authorList>
    </citation>
    <scope>NUCLEOTIDE SEQUENCE</scope>
    <source>
        <strain evidence="10">02402/16</strain>
        <tissue evidence="10">Leaf</tissue>
    </source>
</reference>
<dbReference type="InterPro" id="IPR036908">
    <property type="entry name" value="RlpA-like_sf"/>
</dbReference>
<evidence type="ECO:0000256" key="2">
    <source>
        <dbReference type="ARBA" id="ARBA00022512"/>
    </source>
</evidence>
<dbReference type="Pfam" id="PF01357">
    <property type="entry name" value="Expansin_C"/>
    <property type="match status" value="1"/>
</dbReference>
<dbReference type="GO" id="GO:0016020">
    <property type="term" value="C:membrane"/>
    <property type="evidence" value="ECO:0007669"/>
    <property type="project" value="UniProtKB-SubCell"/>
</dbReference>
<dbReference type="PRINTS" id="PR01226">
    <property type="entry name" value="EXPANSIN"/>
</dbReference>
<dbReference type="InterPro" id="IPR007118">
    <property type="entry name" value="Expan_Lol_pI"/>
</dbReference>
<feature type="domain" description="Expansin-like CBD" evidence="9">
    <location>
        <begin position="257"/>
        <end position="339"/>
    </location>
</feature>
<comment type="caution">
    <text evidence="10">The sequence shown here is derived from an EMBL/GenBank/DDBJ whole genome shotgun (WGS) entry which is preliminary data.</text>
</comment>
<dbReference type="InterPro" id="IPR007117">
    <property type="entry name" value="Expansin_CBD"/>
</dbReference>
<dbReference type="InterPro" id="IPR009009">
    <property type="entry name" value="RlpA-like_DPBB"/>
</dbReference>
<evidence type="ECO:0000313" key="10">
    <source>
        <dbReference type="EMBL" id="KAK1604382.1"/>
    </source>
</evidence>
<name>A0AAD8VE69_LOLMU</name>
<keyword evidence="6" id="KW-0961">Cell wall biogenesis/degradation</keyword>
<keyword evidence="2 6" id="KW-0134">Cell wall</keyword>
<feature type="chain" id="PRO_5041783853" description="Expansin" evidence="6">
    <location>
        <begin position="23"/>
        <end position="344"/>
    </location>
</feature>
<dbReference type="Pfam" id="PF03330">
    <property type="entry name" value="DPBB_1"/>
    <property type="match status" value="1"/>
</dbReference>
<feature type="domain" description="Expansin-like EG45" evidence="8">
    <location>
        <begin position="133"/>
        <end position="247"/>
    </location>
</feature>
<comment type="subcellular location">
    <subcellularLocation>
        <location evidence="6">Secreted</location>
        <location evidence="6">Cell wall</location>
    </subcellularLocation>
    <subcellularLocation>
        <location evidence="6">Membrane</location>
        <topology evidence="6">Peripheral membrane protein</topology>
    </subcellularLocation>
</comment>
<dbReference type="Gene3D" id="2.60.40.760">
    <property type="entry name" value="Expansin, cellulose-binding-like domain"/>
    <property type="match status" value="1"/>
</dbReference>
<dbReference type="InterPro" id="IPR002963">
    <property type="entry name" value="Expansin"/>
</dbReference>
<dbReference type="PRINTS" id="PR01225">
    <property type="entry name" value="EXPANSNFAMLY"/>
</dbReference>
<feature type="signal peptide" evidence="6">
    <location>
        <begin position="1"/>
        <end position="22"/>
    </location>
</feature>
<dbReference type="SUPFAM" id="SSF49590">
    <property type="entry name" value="PHL pollen allergen"/>
    <property type="match status" value="1"/>
</dbReference>
<sequence length="344" mass="36241">MATNREIVVAVVLMAVAQLTGASLTQQYYSPPQPSPPTPSPQSSPPPPVPQPSPPPPSPQSSPPPPSPQPSPPPPPPQSSPPPPPQSSPPPRQSSPPPSTPSPSSYGGFQASDWQDGSATFYGDDSGQGDDFGGACGYSGSDIAKLYSTRTAALSTPMFSDGDGCGRCYEIQCVKSKWCTKGSPSIIITGTNLCPPNQNKPNDNGGWCNPPRQHFDLAPPSFKTLADKVAGIIPVQFRRVPCQRSSGVRFCVKGNNNWLLLHVMNVAGGGDISEMAVKMAGGDWVQMSQNWGITYQAYATMDKSKALTVRIIGGSSPQQTITVGDAIPASWSTGLCYQGSNNFW</sequence>
<evidence type="ECO:0000256" key="1">
    <source>
        <dbReference type="ARBA" id="ARBA00005392"/>
    </source>
</evidence>
<dbReference type="PROSITE" id="PS50842">
    <property type="entry name" value="EXPANSIN_EG45"/>
    <property type="match status" value="1"/>
</dbReference>
<accession>A0AAD8VE69</accession>
<keyword evidence="3 6" id="KW-0964">Secreted</keyword>
<feature type="region of interest" description="Disordered" evidence="7">
    <location>
        <begin position="26"/>
        <end position="126"/>
    </location>
</feature>
<dbReference type="AlphaFoldDB" id="A0AAD8VE69"/>
<feature type="compositionally biased region" description="Pro residues" evidence="7">
    <location>
        <begin position="31"/>
        <end position="101"/>
    </location>
</feature>
<dbReference type="GO" id="GO:0009664">
    <property type="term" value="P:plant-type cell wall organization"/>
    <property type="evidence" value="ECO:0007669"/>
    <property type="project" value="InterPro"/>
</dbReference>
<dbReference type="PROSITE" id="PS50843">
    <property type="entry name" value="EXPANSIN_CBD"/>
    <property type="match status" value="1"/>
</dbReference>
<evidence type="ECO:0000259" key="8">
    <source>
        <dbReference type="PROSITE" id="PS50842"/>
    </source>
</evidence>
<proteinExistence type="inferred from homology"/>
<evidence type="ECO:0000256" key="6">
    <source>
        <dbReference type="RuleBase" id="RU365023"/>
    </source>
</evidence>
<keyword evidence="4 6" id="KW-0732">Signal</keyword>
<evidence type="ECO:0000256" key="7">
    <source>
        <dbReference type="SAM" id="MobiDB-lite"/>
    </source>
</evidence>
<evidence type="ECO:0000259" key="9">
    <source>
        <dbReference type="PROSITE" id="PS50843"/>
    </source>
</evidence>
<dbReference type="SUPFAM" id="SSF50685">
    <property type="entry name" value="Barwin-like endoglucanases"/>
    <property type="match status" value="1"/>
</dbReference>
<dbReference type="Gene3D" id="2.40.40.10">
    <property type="entry name" value="RlpA-like domain"/>
    <property type="match status" value="1"/>
</dbReference>
<dbReference type="EMBL" id="JAUUTY010000007">
    <property type="protein sequence ID" value="KAK1604382.1"/>
    <property type="molecule type" value="Genomic_DNA"/>
</dbReference>
<evidence type="ECO:0000256" key="3">
    <source>
        <dbReference type="ARBA" id="ARBA00022525"/>
    </source>
</evidence>
<dbReference type="CDD" id="cd22274">
    <property type="entry name" value="DPBB_EXPA_N"/>
    <property type="match status" value="1"/>
</dbReference>
<organism evidence="10 11">
    <name type="scientific">Lolium multiflorum</name>
    <name type="common">Italian ryegrass</name>
    <name type="synonym">Lolium perenne subsp. multiflorum</name>
    <dbReference type="NCBI Taxonomy" id="4521"/>
    <lineage>
        <taxon>Eukaryota</taxon>
        <taxon>Viridiplantae</taxon>
        <taxon>Streptophyta</taxon>
        <taxon>Embryophyta</taxon>
        <taxon>Tracheophyta</taxon>
        <taxon>Spermatophyta</taxon>
        <taxon>Magnoliopsida</taxon>
        <taxon>Liliopsida</taxon>
        <taxon>Poales</taxon>
        <taxon>Poaceae</taxon>
        <taxon>BOP clade</taxon>
        <taxon>Pooideae</taxon>
        <taxon>Poodae</taxon>
        <taxon>Poeae</taxon>
        <taxon>Poeae Chloroplast Group 2 (Poeae type)</taxon>
        <taxon>Loliodinae</taxon>
        <taxon>Loliinae</taxon>
        <taxon>Lolium</taxon>
    </lineage>
</organism>
<evidence type="ECO:0000256" key="5">
    <source>
        <dbReference type="ARBA" id="ARBA00023136"/>
    </source>
</evidence>
<dbReference type="GO" id="GO:0005576">
    <property type="term" value="C:extracellular region"/>
    <property type="evidence" value="ECO:0007669"/>
    <property type="project" value="InterPro"/>
</dbReference>
<keyword evidence="5" id="KW-0472">Membrane</keyword>
<dbReference type="InterPro" id="IPR036749">
    <property type="entry name" value="Expansin_CBD_sf"/>
</dbReference>
<gene>
    <name evidence="10" type="ORF">QYE76_028055</name>
</gene>
<comment type="function">
    <text evidence="6">Causes loosening and extension of plant cell walls by disrupting non-covalent bonding between cellulose microfibrils and matrix glucans. No enzymatic activity has been found.</text>
</comment>
<protein>
    <recommendedName>
        <fullName evidence="6">Expansin</fullName>
    </recommendedName>
</protein>
<evidence type="ECO:0000313" key="11">
    <source>
        <dbReference type="Proteomes" id="UP001231189"/>
    </source>
</evidence>
<comment type="similarity">
    <text evidence="1 6">Belongs to the expansin family. Expansin A subfamily.</text>
</comment>
<dbReference type="PANTHER" id="PTHR31867">
    <property type="entry name" value="EXPANSIN-A15"/>
    <property type="match status" value="1"/>
</dbReference>
<evidence type="ECO:0000256" key="4">
    <source>
        <dbReference type="ARBA" id="ARBA00022729"/>
    </source>
</evidence>